<evidence type="ECO:0000313" key="3">
    <source>
        <dbReference type="Proteomes" id="UP000235371"/>
    </source>
</evidence>
<proteinExistence type="predicted"/>
<feature type="region of interest" description="Disordered" evidence="1">
    <location>
        <begin position="117"/>
        <end position="164"/>
    </location>
</feature>
<dbReference type="InParanoid" id="A0A2J6SEG1"/>
<evidence type="ECO:0000256" key="1">
    <source>
        <dbReference type="SAM" id="MobiDB-lite"/>
    </source>
</evidence>
<accession>A0A2J6SEG1</accession>
<dbReference type="EMBL" id="KZ613936">
    <property type="protein sequence ID" value="PMD49148.1"/>
    <property type="molecule type" value="Genomic_DNA"/>
</dbReference>
<gene>
    <name evidence="2" type="ORF">K444DRAFT_713511</name>
</gene>
<reference evidence="2 3" key="1">
    <citation type="submission" date="2016-04" db="EMBL/GenBank/DDBJ databases">
        <title>A degradative enzymes factory behind the ericoid mycorrhizal symbiosis.</title>
        <authorList>
            <consortium name="DOE Joint Genome Institute"/>
            <person name="Martino E."/>
            <person name="Morin E."/>
            <person name="Grelet G."/>
            <person name="Kuo A."/>
            <person name="Kohler A."/>
            <person name="Daghino S."/>
            <person name="Barry K."/>
            <person name="Choi C."/>
            <person name="Cichocki N."/>
            <person name="Clum A."/>
            <person name="Copeland A."/>
            <person name="Hainaut M."/>
            <person name="Haridas S."/>
            <person name="Labutti K."/>
            <person name="Lindquist E."/>
            <person name="Lipzen A."/>
            <person name="Khouja H.-R."/>
            <person name="Murat C."/>
            <person name="Ohm R."/>
            <person name="Olson A."/>
            <person name="Spatafora J."/>
            <person name="Veneault-Fourrey C."/>
            <person name="Henrissat B."/>
            <person name="Grigoriev I."/>
            <person name="Martin F."/>
            <person name="Perotto S."/>
        </authorList>
    </citation>
    <scope>NUCLEOTIDE SEQUENCE [LARGE SCALE GENOMIC DNA]</scope>
    <source>
        <strain evidence="2 3">E</strain>
    </source>
</reference>
<name>A0A2J6SEG1_9HELO</name>
<dbReference type="RefSeq" id="XP_024726052.1">
    <property type="nucleotide sequence ID" value="XM_024888298.1"/>
</dbReference>
<sequence>MSTPTHKPSPYKASSIFSSLQNAIAKGIHDQNFKNGAFRTSIPHNTISNTKTSVVDAFNILLASPELSTEEKETVKYCRIQFIHLRNCFPGATQPKAGEAGALEEKLKGLKEMFEEDAARREPENAALDFEATPAKTKKRSASAVDDNAVSGKRLRKTLSSVPQ</sequence>
<dbReference type="OrthoDB" id="3563333at2759"/>
<dbReference type="Proteomes" id="UP000235371">
    <property type="component" value="Unassembled WGS sequence"/>
</dbReference>
<organism evidence="2 3">
    <name type="scientific">Hyaloscypha bicolor E</name>
    <dbReference type="NCBI Taxonomy" id="1095630"/>
    <lineage>
        <taxon>Eukaryota</taxon>
        <taxon>Fungi</taxon>
        <taxon>Dikarya</taxon>
        <taxon>Ascomycota</taxon>
        <taxon>Pezizomycotina</taxon>
        <taxon>Leotiomycetes</taxon>
        <taxon>Helotiales</taxon>
        <taxon>Hyaloscyphaceae</taxon>
        <taxon>Hyaloscypha</taxon>
        <taxon>Hyaloscypha bicolor</taxon>
    </lineage>
</organism>
<protein>
    <submittedName>
        <fullName evidence="2">Uncharacterized protein</fullName>
    </submittedName>
</protein>
<dbReference type="GeneID" id="36596374"/>
<evidence type="ECO:0000313" key="2">
    <source>
        <dbReference type="EMBL" id="PMD49148.1"/>
    </source>
</evidence>
<keyword evidence="3" id="KW-1185">Reference proteome</keyword>
<dbReference type="AlphaFoldDB" id="A0A2J6SEG1"/>